<evidence type="ECO:0000256" key="10">
    <source>
        <dbReference type="ARBA" id="ARBA00023136"/>
    </source>
</evidence>
<organism evidence="13 14">
    <name type="scientific">Nonomuraea spiralis</name>
    <dbReference type="NCBI Taxonomy" id="46182"/>
    <lineage>
        <taxon>Bacteria</taxon>
        <taxon>Bacillati</taxon>
        <taxon>Actinomycetota</taxon>
        <taxon>Actinomycetes</taxon>
        <taxon>Streptosporangiales</taxon>
        <taxon>Streptosporangiaceae</taxon>
        <taxon>Nonomuraea</taxon>
    </lineage>
</organism>
<dbReference type="Pfam" id="PF01435">
    <property type="entry name" value="Peptidase_M48"/>
    <property type="match status" value="1"/>
</dbReference>
<keyword evidence="14" id="KW-1185">Reference proteome</keyword>
<keyword evidence="4 11" id="KW-0812">Transmembrane</keyword>
<keyword evidence="5" id="KW-0479">Metal-binding</keyword>
<keyword evidence="9 13" id="KW-0482">Metalloprotease</keyword>
<keyword evidence="10 11" id="KW-0472">Membrane</keyword>
<evidence type="ECO:0000256" key="3">
    <source>
        <dbReference type="ARBA" id="ARBA00022670"/>
    </source>
</evidence>
<dbReference type="PANTHER" id="PTHR43221">
    <property type="entry name" value="PROTEASE HTPX"/>
    <property type="match status" value="1"/>
</dbReference>
<feature type="transmembrane region" description="Helical" evidence="11">
    <location>
        <begin position="407"/>
        <end position="425"/>
    </location>
</feature>
<feature type="transmembrane region" description="Helical" evidence="11">
    <location>
        <begin position="338"/>
        <end position="360"/>
    </location>
</feature>
<dbReference type="Proteomes" id="UP001589647">
    <property type="component" value="Unassembled WGS sequence"/>
</dbReference>
<evidence type="ECO:0000256" key="1">
    <source>
        <dbReference type="ARBA" id="ARBA00001947"/>
    </source>
</evidence>
<evidence type="ECO:0000256" key="5">
    <source>
        <dbReference type="ARBA" id="ARBA00022723"/>
    </source>
</evidence>
<feature type="transmembrane region" description="Helical" evidence="11">
    <location>
        <begin position="214"/>
        <end position="238"/>
    </location>
</feature>
<dbReference type="Gene3D" id="3.30.2010.10">
    <property type="entry name" value="Metalloproteases ('zincins'), catalytic domain"/>
    <property type="match status" value="1"/>
</dbReference>
<evidence type="ECO:0000313" key="13">
    <source>
        <dbReference type="EMBL" id="MFB9208132.1"/>
    </source>
</evidence>
<accession>A0ABV5IV44</accession>
<proteinExistence type="predicted"/>
<feature type="transmembrane region" description="Helical" evidence="11">
    <location>
        <begin position="577"/>
        <end position="598"/>
    </location>
</feature>
<comment type="caution">
    <text evidence="13">The sequence shown here is derived from an EMBL/GenBank/DDBJ whole genome shotgun (WGS) entry which is preliminary data.</text>
</comment>
<evidence type="ECO:0000256" key="4">
    <source>
        <dbReference type="ARBA" id="ARBA00022692"/>
    </source>
</evidence>
<feature type="transmembrane region" description="Helical" evidence="11">
    <location>
        <begin position="481"/>
        <end position="508"/>
    </location>
</feature>
<evidence type="ECO:0000256" key="11">
    <source>
        <dbReference type="SAM" id="Phobius"/>
    </source>
</evidence>
<dbReference type="InterPro" id="IPR050083">
    <property type="entry name" value="HtpX_protease"/>
</dbReference>
<evidence type="ECO:0000256" key="9">
    <source>
        <dbReference type="ARBA" id="ARBA00023049"/>
    </source>
</evidence>
<dbReference type="EMBL" id="JBHMEI010000067">
    <property type="protein sequence ID" value="MFB9208132.1"/>
    <property type="molecule type" value="Genomic_DNA"/>
</dbReference>
<gene>
    <name evidence="13" type="ORF">ACFFV7_43610</name>
</gene>
<feature type="transmembrane region" description="Helical" evidence="11">
    <location>
        <begin position="445"/>
        <end position="474"/>
    </location>
</feature>
<dbReference type="RefSeq" id="WP_189648480.1">
    <property type="nucleotide sequence ID" value="NZ_BMRC01000007.1"/>
</dbReference>
<evidence type="ECO:0000256" key="8">
    <source>
        <dbReference type="ARBA" id="ARBA00022989"/>
    </source>
</evidence>
<dbReference type="GO" id="GO:0008237">
    <property type="term" value="F:metallopeptidase activity"/>
    <property type="evidence" value="ECO:0007669"/>
    <property type="project" value="UniProtKB-KW"/>
</dbReference>
<feature type="transmembrane region" description="Helical" evidence="11">
    <location>
        <begin position="244"/>
        <end position="263"/>
    </location>
</feature>
<dbReference type="EC" id="3.4.24.-" evidence="13"/>
<keyword evidence="2" id="KW-1003">Cell membrane</keyword>
<keyword evidence="6 13" id="KW-0378">Hydrolase</keyword>
<dbReference type="PANTHER" id="PTHR43221:SF2">
    <property type="entry name" value="PROTEASE HTPX HOMOLOG"/>
    <property type="match status" value="1"/>
</dbReference>
<feature type="transmembrane region" description="Helical" evidence="11">
    <location>
        <begin position="21"/>
        <end position="47"/>
    </location>
</feature>
<evidence type="ECO:0000313" key="14">
    <source>
        <dbReference type="Proteomes" id="UP001589647"/>
    </source>
</evidence>
<protein>
    <submittedName>
        <fullName evidence="13">M48 family metalloprotease</fullName>
        <ecNumber evidence="13">3.4.24.-</ecNumber>
    </submittedName>
</protein>
<sequence>MRAPAGPFQYAAPPPPRLDPFALPAATTARFLLLIVVAVTSSIHLYLTLLDPYVTGRPDTVSGACALAARSGAGRVPDRELVTSYVGCVRSGSVRTGIALVGMVVVLLAVAVVIHLLHPRLVMLSRPRPLAQLAVDEGMAAVVRRVEDTVRALAPGTEVYVATLRASAGGRVFGRRPRFRIILDLGLLRGADTDPGPLDAVLAHELAHLRNKDVGLTTFAFAIWWSYLLVVALPLLLVSAVTPALLPLLPWRLAVVLALLWLARTSVLRTREYYADLRSGSTPDGERALLDALRPRRPQGGRRRWRRGPLSFHPGEEERAGVLRGAPRLFRIGVVESAAAGMLLGLGYSPCVNLVTMLLPDTMATLFTPERLAVGVLFGALATGAVAGTVWRAGLLAQATHTRPPSTLLAASALSAGVVTGQLVAPPLVTADGSWATVLAANPVIAAALAVLLTVLFQLMLRWALLCASVWLPLARRVRTAALAGAALSALIFGAWLSLWFDIIAWMTGSATNWGLLWFGLFSTAFNPTLQLCVLLACAAAPAGWAVRRALPPRPHAAVWRDAPPSRLAAPRLPLPAVNVTALAIVLAYAGVMIPFYGRLRSTFGDVPLTGAVPAGTLAGVFAPLLVVGMVVALAGAFCFGLVAGGRGGTAPALAGAGVLMLLAVFGIVPLVFAHLSAAACGAEGMWSCLSRLPEFLDLSRSGPIFTVGFAVLIVAGTAAAWLGSALRGGAQALSGAGSRPWGARPWDGAVGRPLSALLSLVPTVLGMLLFGYLSVSALASSDGGSVPVDRAVVERELQAAPRGPLPAVRACSAAGAVVSGLGFADTFDQSGVFAGMARSAGYAMAVREPAIQAMGRETAAALLAGDSGRAYRAHDALRHLCVVTSGLPTG</sequence>
<feature type="transmembrane region" description="Helical" evidence="11">
    <location>
        <begin position="98"/>
        <end position="118"/>
    </location>
</feature>
<feature type="domain" description="Peptidase M48" evidence="12">
    <location>
        <begin position="172"/>
        <end position="319"/>
    </location>
</feature>
<feature type="transmembrane region" description="Helical" evidence="11">
    <location>
        <begin position="705"/>
        <end position="724"/>
    </location>
</feature>
<evidence type="ECO:0000256" key="6">
    <source>
        <dbReference type="ARBA" id="ARBA00022801"/>
    </source>
</evidence>
<keyword evidence="8 11" id="KW-1133">Transmembrane helix</keyword>
<feature type="transmembrane region" description="Helical" evidence="11">
    <location>
        <begin position="755"/>
        <end position="774"/>
    </location>
</feature>
<reference evidence="13 14" key="1">
    <citation type="submission" date="2024-09" db="EMBL/GenBank/DDBJ databases">
        <authorList>
            <person name="Sun Q."/>
            <person name="Mori K."/>
        </authorList>
    </citation>
    <scope>NUCLEOTIDE SEQUENCE [LARGE SCALE GENOMIC DNA]</scope>
    <source>
        <strain evidence="13 14">CCM 3426</strain>
    </source>
</reference>
<name>A0ABV5IV44_9ACTN</name>
<evidence type="ECO:0000256" key="2">
    <source>
        <dbReference type="ARBA" id="ARBA00022475"/>
    </source>
</evidence>
<feature type="transmembrane region" description="Helical" evidence="11">
    <location>
        <begin position="655"/>
        <end position="678"/>
    </location>
</feature>
<keyword evidence="7" id="KW-0862">Zinc</keyword>
<feature type="transmembrane region" description="Helical" evidence="11">
    <location>
        <begin position="618"/>
        <end position="643"/>
    </location>
</feature>
<dbReference type="InterPro" id="IPR001915">
    <property type="entry name" value="Peptidase_M48"/>
</dbReference>
<keyword evidence="3" id="KW-0645">Protease</keyword>
<evidence type="ECO:0000259" key="12">
    <source>
        <dbReference type="Pfam" id="PF01435"/>
    </source>
</evidence>
<evidence type="ECO:0000256" key="7">
    <source>
        <dbReference type="ARBA" id="ARBA00022833"/>
    </source>
</evidence>
<feature type="transmembrane region" description="Helical" evidence="11">
    <location>
        <begin position="372"/>
        <end position="395"/>
    </location>
</feature>
<comment type="cofactor">
    <cofactor evidence="1">
        <name>Zn(2+)</name>
        <dbReference type="ChEBI" id="CHEBI:29105"/>
    </cofactor>
</comment>